<evidence type="ECO:0000313" key="2">
    <source>
        <dbReference type="EMBL" id="EFM00776.1"/>
    </source>
</evidence>
<reference evidence="2" key="1">
    <citation type="submission" date="2010-07" db="EMBL/GenBank/DDBJ databases">
        <authorList>
            <person name="Muzny D."/>
            <person name="Qin X."/>
            <person name="Deng J."/>
            <person name="Jiang H."/>
            <person name="Liu Y."/>
            <person name="Qu J."/>
            <person name="Song X.-Z."/>
            <person name="Zhang L."/>
            <person name="Thornton R."/>
            <person name="Coyle M."/>
            <person name="Francisco L."/>
            <person name="Jackson L."/>
            <person name="Javaid M."/>
            <person name="Korchina V."/>
            <person name="Kovar C."/>
            <person name="Mata R."/>
            <person name="Mathew T."/>
            <person name="Ngo R."/>
            <person name="Nguyen L."/>
            <person name="Nguyen N."/>
            <person name="Okwuonu G."/>
            <person name="Ongeri F."/>
            <person name="Pham C."/>
            <person name="Simmons D."/>
            <person name="Wilczek-Boney K."/>
            <person name="Hale W."/>
            <person name="Jakkamsetti A."/>
            <person name="Pham P."/>
            <person name="Ruth R."/>
            <person name="San Lucas F."/>
            <person name="Warren J."/>
            <person name="Zhang J."/>
            <person name="Zhao Z."/>
            <person name="Zhou C."/>
            <person name="Zhu D."/>
            <person name="Lee S."/>
            <person name="Bess C."/>
            <person name="Blankenburg K."/>
            <person name="Forbes L."/>
            <person name="Fu Q."/>
            <person name="Gubbala S."/>
            <person name="Hirani K."/>
            <person name="Jayaseelan J.C."/>
            <person name="Lara F."/>
            <person name="Munidasa M."/>
            <person name="Palculict T."/>
            <person name="Patil S."/>
            <person name="Pu L.-L."/>
            <person name="Saada N."/>
            <person name="Tang L."/>
            <person name="Weissenberger G."/>
            <person name="Zhu Y."/>
            <person name="Hemphill L."/>
            <person name="Shang Y."/>
            <person name="Youmans B."/>
            <person name="Ayvaz T."/>
            <person name="Ross M."/>
            <person name="Santibanez J."/>
            <person name="Aqrawi P."/>
            <person name="Gross S."/>
            <person name="Joshi V."/>
            <person name="Fowler G."/>
            <person name="Nazareth L."/>
            <person name="Reid J."/>
            <person name="Worley K."/>
            <person name="Petrosino J."/>
            <person name="Highlander S."/>
            <person name="Gibbs R."/>
        </authorList>
    </citation>
    <scope>NUCLEOTIDE SEQUENCE [LARGE SCALE GENOMIC DNA]</scope>
    <source>
        <strain evidence="2">DSM 16973</strain>
    </source>
</reference>
<comment type="caution">
    <text evidence="2">The sequence shown here is derived from an EMBL/GenBank/DDBJ whole genome shotgun (WGS) entry which is preliminary data.</text>
</comment>
<keyword evidence="3" id="KW-1185">Reference proteome</keyword>
<dbReference type="EMBL" id="AEEI01000066">
    <property type="protein sequence ID" value="EFM00776.1"/>
    <property type="molecule type" value="Genomic_DNA"/>
</dbReference>
<dbReference type="Proteomes" id="UP000004394">
    <property type="component" value="Unassembled WGS sequence"/>
</dbReference>
<feature type="region of interest" description="Disordered" evidence="1">
    <location>
        <begin position="1"/>
        <end position="25"/>
    </location>
</feature>
<protein>
    <submittedName>
        <fullName evidence="2">Uncharacterized protein</fullName>
    </submittedName>
</protein>
<evidence type="ECO:0000313" key="3">
    <source>
        <dbReference type="Proteomes" id="UP000004394"/>
    </source>
</evidence>
<name>E0NVQ0_9BACT</name>
<feature type="compositionally biased region" description="Acidic residues" evidence="1">
    <location>
        <begin position="51"/>
        <end position="72"/>
    </location>
</feature>
<accession>E0NVQ0</accession>
<organism evidence="2 3">
    <name type="scientific">Hoylesella marshii DSM 16973 = JCM 13450</name>
    <dbReference type="NCBI Taxonomy" id="862515"/>
    <lineage>
        <taxon>Bacteria</taxon>
        <taxon>Pseudomonadati</taxon>
        <taxon>Bacteroidota</taxon>
        <taxon>Bacteroidia</taxon>
        <taxon>Bacteroidales</taxon>
        <taxon>Prevotellaceae</taxon>
        <taxon>Hoylesella</taxon>
    </lineage>
</organism>
<sequence>MNSKIQTRQVADMSVQPASDRQSYLPPRIEVIPVEQLSMICTSVKIGQGSTEDDYDDKGDREGDDFEIDLGF</sequence>
<dbReference type="AlphaFoldDB" id="E0NVQ0"/>
<feature type="region of interest" description="Disordered" evidence="1">
    <location>
        <begin position="45"/>
        <end position="72"/>
    </location>
</feature>
<proteinExistence type="predicted"/>
<evidence type="ECO:0000256" key="1">
    <source>
        <dbReference type="SAM" id="MobiDB-lite"/>
    </source>
</evidence>
<gene>
    <name evidence="2" type="ORF">HMPREF0658_2255</name>
</gene>
<dbReference type="RefSeq" id="WP_006950664.1">
    <property type="nucleotide sequence ID" value="NZ_BAJI01000025.1"/>
</dbReference>
<dbReference type="BioCyc" id="PMAR862515-HMP:GMOO-2288-MONOMER"/>
<dbReference type="HOGENOM" id="CLU_179299_2_0_10"/>